<protein>
    <recommendedName>
        <fullName evidence="6">Lipoprotein</fullName>
    </recommendedName>
</protein>
<evidence type="ECO:0000256" key="4">
    <source>
        <dbReference type="ARBA" id="ARBA00023139"/>
    </source>
</evidence>
<keyword evidence="4" id="KW-0564">Palmitate</keyword>
<reference evidence="9" key="1">
    <citation type="submission" date="2014-08" db="EMBL/GenBank/DDBJ databases">
        <title>Coriobacteriaceae sp. complete genome.</title>
        <authorList>
            <person name="Looft T."/>
            <person name="Bayles D.O."/>
            <person name="Stanton T.B."/>
        </authorList>
    </citation>
    <scope>NUCLEOTIDE SEQUENCE [LARGE SCALE GENOMIC DNA]</scope>
    <source>
        <strain evidence="9">68-1-3</strain>
    </source>
</reference>
<dbReference type="EMBL" id="CP009302">
    <property type="protein sequence ID" value="AJC12145.1"/>
    <property type="molecule type" value="Genomic_DNA"/>
</dbReference>
<dbReference type="Gene3D" id="3.40.190.10">
    <property type="entry name" value="Periplasmic binding protein-like II"/>
    <property type="match status" value="2"/>
</dbReference>
<dbReference type="PANTHER" id="PTHR30429">
    <property type="entry name" value="D-METHIONINE-BINDING LIPOPROTEIN METQ"/>
    <property type="match status" value="1"/>
</dbReference>
<evidence type="ECO:0000313" key="8">
    <source>
        <dbReference type="EMBL" id="AJC12145.1"/>
    </source>
</evidence>
<sequence length="276" mass="28861">MAGISAAGAALAGFGLIGCSSASKDAKTAEGGSKTIKIAASPTPHAEILSGAVKPLLEEKGFTLQIDEFNDYVQPNLAVQEGEENANYFQHQPYLDNFNKENGTDLVSVAAVHYEPFGLYAGKKKSLADLSAGDQIAVPSDATNEARALLLLQQEGIIKLKDGAGIEATVNDIAENPLNLSFKELEAAQVSRSLQDVSIAAINANYAIEAGLSVSKDALAVESAEGKAASTYANILCVKKGSENDEGIKALAEALRSDKVRDFINATFDGAVLPVF</sequence>
<comment type="similarity">
    <text evidence="6">Belongs to the nlpA lipoprotein family.</text>
</comment>
<reference evidence="8 9" key="2">
    <citation type="journal article" date="2015" name="Genome Announc.">
        <title>Complete Genome Sequence of Coriobacteriaceae Strain 68-1-3, a Novel Mucus-Degrading Isolate from the Swine Intestinal Tract.</title>
        <authorList>
            <person name="Looft T."/>
            <person name="Bayles D.O."/>
            <person name="Alt D.P."/>
            <person name="Stanton T.B."/>
        </authorList>
    </citation>
    <scope>NUCLEOTIDE SEQUENCE [LARGE SCALE GENOMIC DNA]</scope>
    <source>
        <strain evidence="8 9">68-1-3</strain>
    </source>
</reference>
<gene>
    <name evidence="8" type="ORF">JI75_05145</name>
</gene>
<dbReference type="SUPFAM" id="SSF53850">
    <property type="entry name" value="Periplasmic binding protein-like II"/>
    <property type="match status" value="1"/>
</dbReference>
<evidence type="ECO:0000256" key="3">
    <source>
        <dbReference type="ARBA" id="ARBA00023136"/>
    </source>
</evidence>
<feature type="lipid moiety-binding region" description="S-diacylglycerol cysteine" evidence="7">
    <location>
        <position position="19"/>
    </location>
</feature>
<name>A0A0A8B424_9ACTN</name>
<dbReference type="STRING" id="1531429.JI75_05145"/>
<evidence type="ECO:0000256" key="6">
    <source>
        <dbReference type="PIRNR" id="PIRNR002854"/>
    </source>
</evidence>
<dbReference type="AlphaFoldDB" id="A0A0A8B424"/>
<keyword evidence="3" id="KW-0472">Membrane</keyword>
<evidence type="ECO:0000256" key="5">
    <source>
        <dbReference type="ARBA" id="ARBA00023288"/>
    </source>
</evidence>
<dbReference type="KEGG" id="cbac:JI75_05145"/>
<comment type="subcellular location">
    <subcellularLocation>
        <location evidence="1">Membrane</location>
        <topology evidence="1">Lipid-anchor</topology>
    </subcellularLocation>
</comment>
<dbReference type="GO" id="GO:0016020">
    <property type="term" value="C:membrane"/>
    <property type="evidence" value="ECO:0007669"/>
    <property type="project" value="UniProtKB-SubCell"/>
</dbReference>
<dbReference type="CDD" id="cd13597">
    <property type="entry name" value="PBP2_lipoprotein_Tp32"/>
    <property type="match status" value="1"/>
</dbReference>
<proteinExistence type="inferred from homology"/>
<dbReference type="Proteomes" id="UP000031121">
    <property type="component" value="Chromosome"/>
</dbReference>
<evidence type="ECO:0000256" key="1">
    <source>
        <dbReference type="ARBA" id="ARBA00004635"/>
    </source>
</evidence>
<keyword evidence="5 6" id="KW-0449">Lipoprotein</keyword>
<dbReference type="HOGENOM" id="CLU_067080_0_0_11"/>
<evidence type="ECO:0000256" key="2">
    <source>
        <dbReference type="ARBA" id="ARBA00022729"/>
    </source>
</evidence>
<organism evidence="8 9">
    <name type="scientific">Berryella intestinalis</name>
    <dbReference type="NCBI Taxonomy" id="1531429"/>
    <lineage>
        <taxon>Bacteria</taxon>
        <taxon>Bacillati</taxon>
        <taxon>Actinomycetota</taxon>
        <taxon>Coriobacteriia</taxon>
        <taxon>Eggerthellales</taxon>
        <taxon>Eggerthellaceae</taxon>
        <taxon>Berryella</taxon>
    </lineage>
</organism>
<evidence type="ECO:0000313" key="9">
    <source>
        <dbReference type="Proteomes" id="UP000031121"/>
    </source>
</evidence>
<accession>A0A0A8B424</accession>
<dbReference type="PANTHER" id="PTHR30429:SF0">
    <property type="entry name" value="METHIONINE-BINDING LIPOPROTEIN METQ"/>
    <property type="match status" value="1"/>
</dbReference>
<evidence type="ECO:0000256" key="7">
    <source>
        <dbReference type="PIRSR" id="PIRSR002854-1"/>
    </source>
</evidence>
<keyword evidence="9" id="KW-1185">Reference proteome</keyword>
<dbReference type="PIRSF" id="PIRSF002854">
    <property type="entry name" value="MetQ"/>
    <property type="match status" value="1"/>
</dbReference>
<dbReference type="Pfam" id="PF03180">
    <property type="entry name" value="Lipoprotein_9"/>
    <property type="match status" value="1"/>
</dbReference>
<dbReference type="InterPro" id="IPR004872">
    <property type="entry name" value="Lipoprotein_NlpA"/>
</dbReference>
<keyword evidence="2" id="KW-0732">Signal</keyword>